<evidence type="ECO:0000313" key="2">
    <source>
        <dbReference type="Proteomes" id="UP000031135"/>
    </source>
</evidence>
<accession>A0A0A8HAV8</accession>
<proteinExistence type="predicted"/>
<reference evidence="1 2" key="1">
    <citation type="journal article" date="2014" name="Genome Biol. Evol.">
        <title>Comparative Genomics of the Campylobacter lari Group.</title>
        <authorList>
            <person name="Miller W.G."/>
            <person name="Yee E."/>
            <person name="Chapman M.H."/>
            <person name="Smith T.P."/>
            <person name="Bono J.L."/>
            <person name="Huynh S."/>
            <person name="Parker C.T."/>
            <person name="Vandamme P."/>
            <person name="Luong K."/>
            <person name="Korlach J."/>
        </authorList>
    </citation>
    <scope>NUCLEOTIDE SEQUENCE [LARGE SCALE GENOMIC DNA]</scope>
    <source>
        <strain evidence="1 2">LMG 24374</strain>
    </source>
</reference>
<dbReference type="InterPro" id="IPR005564">
    <property type="entry name" value="Major_capsid_GpE"/>
</dbReference>
<organism evidence="1 2">
    <name type="scientific">Campylobacter subantarcticus LMG 24374</name>
    <dbReference type="NCBI Taxonomy" id="1388751"/>
    <lineage>
        <taxon>Bacteria</taxon>
        <taxon>Pseudomonadati</taxon>
        <taxon>Campylobacterota</taxon>
        <taxon>Epsilonproteobacteria</taxon>
        <taxon>Campylobacterales</taxon>
        <taxon>Campylobacteraceae</taxon>
        <taxon>Campylobacter</taxon>
    </lineage>
</organism>
<dbReference type="Pfam" id="PF03864">
    <property type="entry name" value="Phage_cap_E"/>
    <property type="match status" value="1"/>
</dbReference>
<dbReference type="Proteomes" id="UP000031135">
    <property type="component" value="Chromosome"/>
</dbReference>
<dbReference type="OrthoDB" id="5363575at2"/>
<name>A0A0A8HAV8_9BACT</name>
<dbReference type="HOGENOM" id="CLU_856984_0_0_7"/>
<evidence type="ECO:0000313" key="1">
    <source>
        <dbReference type="EMBL" id="AJC90805.1"/>
    </source>
</evidence>
<dbReference type="EMBL" id="CP007772">
    <property type="protein sequence ID" value="AJC90805.1"/>
    <property type="molecule type" value="Genomic_DNA"/>
</dbReference>
<sequence length="325" mass="35813">MDLEKLLEIFSSTKVSEVINQTKASPHFVSDTFFKEKVPSLESTARVEIIKGAGVVLNSVSENGEHLLEETRNSYILNIPLPRFALAERIPASEINNLRSLALREAQIKSLSGAIGVCIKRMRESFATTLEYMANGALFGKILDGNSNVLFDFGSTNKTTIEVKKDGSVTLANICDSIDAAIVDEFGTNIDYEVLCGNELFASISNLALSEDLYKNNLASRDEKDKSLILYGIKFRRYSAKYKNTKGKNVEFLASNEGIVVPKDNSNRIYFTRANHTEALGKAPSLMFVSKPEILSRGAGIEIVGEMRAMPVCTRPNGLIKLVLK</sequence>
<protein>
    <submittedName>
        <fullName evidence="1">Phage major capsid protein E</fullName>
    </submittedName>
</protein>
<gene>
    <name evidence="1" type="ORF">CSUB8521_0968</name>
</gene>
<dbReference type="KEGG" id="csm:CSUB8521_0968"/>
<dbReference type="AlphaFoldDB" id="A0A0A8HAV8"/>
<dbReference type="RefSeq" id="WP_039663919.1">
    <property type="nucleotide sequence ID" value="NZ_CP007772.1"/>
</dbReference>